<dbReference type="PANTHER" id="PTHR30336">
    <property type="entry name" value="INNER MEMBRANE PROTEIN, PROBABLE PERMEASE"/>
    <property type="match status" value="1"/>
</dbReference>
<dbReference type="GO" id="GO:0005886">
    <property type="term" value="C:plasma membrane"/>
    <property type="evidence" value="ECO:0007669"/>
    <property type="project" value="TreeGrafter"/>
</dbReference>
<accession>A0A921KMF4</accession>
<organism evidence="3 4">
    <name type="scientific">Thermophilibacter provencensis</name>
    <dbReference type="NCBI Taxonomy" id="1852386"/>
    <lineage>
        <taxon>Bacteria</taxon>
        <taxon>Bacillati</taxon>
        <taxon>Actinomycetota</taxon>
        <taxon>Coriobacteriia</taxon>
        <taxon>Coriobacteriales</taxon>
        <taxon>Atopobiaceae</taxon>
        <taxon>Thermophilibacter</taxon>
    </lineage>
</organism>
<keyword evidence="1" id="KW-1133">Transmembrane helix</keyword>
<evidence type="ECO:0000256" key="1">
    <source>
        <dbReference type="SAM" id="Phobius"/>
    </source>
</evidence>
<keyword evidence="1" id="KW-0472">Membrane</keyword>
<protein>
    <submittedName>
        <fullName evidence="3">YdcF family protein</fullName>
    </submittedName>
</protein>
<dbReference type="RefSeq" id="WP_273446876.1">
    <property type="nucleotide sequence ID" value="NZ_CALUGK010000006.1"/>
</dbReference>
<dbReference type="EMBL" id="DYWQ01000167">
    <property type="protein sequence ID" value="HJF46283.1"/>
    <property type="molecule type" value="Genomic_DNA"/>
</dbReference>
<dbReference type="PANTHER" id="PTHR30336:SF4">
    <property type="entry name" value="ENVELOPE BIOGENESIS FACTOR ELYC"/>
    <property type="match status" value="1"/>
</dbReference>
<keyword evidence="1" id="KW-0812">Transmembrane</keyword>
<evidence type="ECO:0000313" key="4">
    <source>
        <dbReference type="Proteomes" id="UP000697330"/>
    </source>
</evidence>
<dbReference type="GO" id="GO:0043164">
    <property type="term" value="P:Gram-negative-bacterium-type cell wall biogenesis"/>
    <property type="evidence" value="ECO:0007669"/>
    <property type="project" value="TreeGrafter"/>
</dbReference>
<dbReference type="AlphaFoldDB" id="A0A921KMF4"/>
<name>A0A921KMF4_9ACTN</name>
<dbReference type="Gene3D" id="3.40.50.620">
    <property type="entry name" value="HUPs"/>
    <property type="match status" value="1"/>
</dbReference>
<dbReference type="InterPro" id="IPR003848">
    <property type="entry name" value="DUF218"/>
</dbReference>
<dbReference type="Pfam" id="PF02698">
    <property type="entry name" value="DUF218"/>
    <property type="match status" value="1"/>
</dbReference>
<proteinExistence type="predicted"/>
<dbReference type="GO" id="GO:0000270">
    <property type="term" value="P:peptidoglycan metabolic process"/>
    <property type="evidence" value="ECO:0007669"/>
    <property type="project" value="TreeGrafter"/>
</dbReference>
<dbReference type="CDD" id="cd06259">
    <property type="entry name" value="YdcF-like"/>
    <property type="match status" value="1"/>
</dbReference>
<feature type="domain" description="DUF218" evidence="2">
    <location>
        <begin position="83"/>
        <end position="223"/>
    </location>
</feature>
<gene>
    <name evidence="3" type="ORF">K8U72_10990</name>
</gene>
<dbReference type="Proteomes" id="UP000697330">
    <property type="component" value="Unassembled WGS sequence"/>
</dbReference>
<reference evidence="3" key="2">
    <citation type="submission" date="2021-09" db="EMBL/GenBank/DDBJ databases">
        <authorList>
            <person name="Gilroy R."/>
        </authorList>
    </citation>
    <scope>NUCLEOTIDE SEQUENCE</scope>
    <source>
        <strain evidence="3">CHK124-7917</strain>
    </source>
</reference>
<dbReference type="InterPro" id="IPR051599">
    <property type="entry name" value="Cell_Envelope_Assoc"/>
</dbReference>
<evidence type="ECO:0000313" key="3">
    <source>
        <dbReference type="EMBL" id="HJF46283.1"/>
    </source>
</evidence>
<feature type="transmembrane region" description="Helical" evidence="1">
    <location>
        <begin position="50"/>
        <end position="71"/>
    </location>
</feature>
<feature type="transmembrane region" description="Helical" evidence="1">
    <location>
        <begin position="26"/>
        <end position="43"/>
    </location>
</feature>
<evidence type="ECO:0000259" key="2">
    <source>
        <dbReference type="Pfam" id="PF02698"/>
    </source>
</evidence>
<reference evidence="3" key="1">
    <citation type="journal article" date="2021" name="PeerJ">
        <title>Extensive microbial diversity within the chicken gut microbiome revealed by metagenomics and culture.</title>
        <authorList>
            <person name="Gilroy R."/>
            <person name="Ravi A."/>
            <person name="Getino M."/>
            <person name="Pursley I."/>
            <person name="Horton D.L."/>
            <person name="Alikhan N.F."/>
            <person name="Baker D."/>
            <person name="Gharbi K."/>
            <person name="Hall N."/>
            <person name="Watson M."/>
            <person name="Adriaenssens E.M."/>
            <person name="Foster-Nyarko E."/>
            <person name="Jarju S."/>
            <person name="Secka A."/>
            <person name="Antonio M."/>
            <person name="Oren A."/>
            <person name="Chaudhuri R.R."/>
            <person name="La Ragione R."/>
            <person name="Hildebrand F."/>
            <person name="Pallen M.J."/>
        </authorList>
    </citation>
    <scope>NUCLEOTIDE SEQUENCE</scope>
    <source>
        <strain evidence="3">CHK124-7917</strain>
    </source>
</reference>
<comment type="caution">
    <text evidence="3">The sequence shown here is derived from an EMBL/GenBank/DDBJ whole genome shotgun (WGS) entry which is preliminary data.</text>
</comment>
<sequence length="235" mass="24387">MVVALTALGIIFLAYGALMAALYPAGGFFLVWVALGAALLVASRVERARFAICAAFVVGAIVVGGLSALIATTAAVTPPAGVDCLLVLGAGLRPDGYPSETLRFRLEAALAYLDENPGTSCIVSGGQGFGEPLTEADAMAEYLEARGLDGARITKEGRSGTTVENVRNSSVLLAPDATVAIVTNDFHLYRTLRIAKKNGLPDAYGLAARTNPLYLPQATLRECAAIVKEALTGNM</sequence>
<dbReference type="InterPro" id="IPR014729">
    <property type="entry name" value="Rossmann-like_a/b/a_fold"/>
</dbReference>